<evidence type="ECO:0000313" key="1">
    <source>
        <dbReference type="EMBL" id="ARS01303.1"/>
    </source>
</evidence>
<accession>A0A063BWL5</accession>
<organism evidence="1">
    <name type="scientific">Ustilaginoidea virens</name>
    <name type="common">Rice false smut fungus</name>
    <name type="synonym">Villosiclava virens</name>
    <dbReference type="NCBI Taxonomy" id="1159556"/>
    <lineage>
        <taxon>Eukaryota</taxon>
        <taxon>Fungi</taxon>
        <taxon>Dikarya</taxon>
        <taxon>Ascomycota</taxon>
        <taxon>Pezizomycotina</taxon>
        <taxon>Sordariomycetes</taxon>
        <taxon>Hypocreomycetidae</taxon>
        <taxon>Hypocreales</taxon>
        <taxon>Clavicipitaceae</taxon>
        <taxon>Ustilaginoidea</taxon>
    </lineage>
</organism>
<dbReference type="AlphaFoldDB" id="A0A063BWL5"/>
<dbReference type="HOGENOM" id="CLU_1603985_0_0_1"/>
<reference evidence="1" key="1">
    <citation type="submission" date="2017-02" db="EMBL/GenBank/DDBJ databases">
        <title>PCR markers derived from comparative genomics for detection and identification of the rice pathogen Ustilaginoidea virens in plant tissues.</title>
        <authorList>
            <person name="Tang J."/>
            <person name="Zheng L."/>
            <person name="Jia Q."/>
            <person name="Liu H."/>
            <person name="Hsiang T."/>
            <person name="Huang J."/>
        </authorList>
    </citation>
    <scope>NUCLEOTIDE SEQUENCE</scope>
    <source>
        <strain evidence="1">HWD-2</strain>
    </source>
</reference>
<sequence>MLLLPSSLTKKKELLEDSKARVYGGSAWTHTACARHLVAQYGVPLLRAAALYSCFVLRRLGGSSCHFEAVANHSDPWSSLLAAPVRLPWSLQPDGCSTAKPAAPHHITSQDETNALPAHLAQLSRPDDILRAGSSPPRPLTPVTIRATPYMHRRPTREAQNAIRRP</sequence>
<protein>
    <submittedName>
        <fullName evidence="1">Uncharacterized protein</fullName>
    </submittedName>
</protein>
<name>A0A063BWL5_USTVR</name>
<dbReference type="EMBL" id="KY617808">
    <property type="protein sequence ID" value="ARS01303.1"/>
    <property type="molecule type" value="Genomic_DNA"/>
</dbReference>
<proteinExistence type="predicted"/>